<evidence type="ECO:0000313" key="4">
    <source>
        <dbReference type="EMBL" id="TFJ98904.1"/>
    </source>
</evidence>
<organism evidence="4 5">
    <name type="scientific">Platysternon megacephalum</name>
    <name type="common">big-headed turtle</name>
    <dbReference type="NCBI Taxonomy" id="55544"/>
    <lineage>
        <taxon>Eukaryota</taxon>
        <taxon>Metazoa</taxon>
        <taxon>Chordata</taxon>
        <taxon>Craniata</taxon>
        <taxon>Vertebrata</taxon>
        <taxon>Euteleostomi</taxon>
        <taxon>Archelosauria</taxon>
        <taxon>Testudinata</taxon>
        <taxon>Testudines</taxon>
        <taxon>Cryptodira</taxon>
        <taxon>Durocryptodira</taxon>
        <taxon>Testudinoidea</taxon>
        <taxon>Platysternidae</taxon>
        <taxon>Platysternon</taxon>
    </lineage>
</organism>
<evidence type="ECO:0000256" key="2">
    <source>
        <dbReference type="SAM" id="MobiDB-lite"/>
    </source>
</evidence>
<proteinExistence type="predicted"/>
<dbReference type="InterPro" id="IPR025934">
    <property type="entry name" value="NudC_N_dom"/>
</dbReference>
<dbReference type="GO" id="GO:0051082">
    <property type="term" value="F:unfolded protein binding"/>
    <property type="evidence" value="ECO:0007669"/>
    <property type="project" value="TreeGrafter"/>
</dbReference>
<dbReference type="GO" id="GO:0006457">
    <property type="term" value="P:protein folding"/>
    <property type="evidence" value="ECO:0007669"/>
    <property type="project" value="TreeGrafter"/>
</dbReference>
<dbReference type="InterPro" id="IPR037898">
    <property type="entry name" value="NudC_fam"/>
</dbReference>
<sequence>MDRAPAMTDMYDQALLGILQHVGNVQEFLGVLFGFLYRKTDFYRLLLRPDERLGFPPGVAQAMALKAFKNFEHLARQDDEKRRRELVEKMRKREAEAAAERTKVPAGAQEVEIHSAPEPVPGPDDGAAARPQEPTAAEETAEAADSSAAAEPPGAAAPVESQPSALPKRQEQFQTNPDSYNGAVRENYAWSQDYSDLEIKVPVPKHIVKGRQVSVDLSSSSIRVAVLEGSSQRVLVEGRLTHKINTESSLWSLEPGKCILVRAASFGHPLLAVTQRESGSDTHVGFVSLPFDQEAAICKARVVAAFAKSRGLTWLYQPNAKSISSLPLQMTHFHSPPRPFTGCMALPTARSNSCLGFYCLSSLAPELCLLCSPCWCLEPLPSSFFSFSSLLESCWLSPLLSAPVLPNLNHRLNMSP</sequence>
<name>A0A4D9DP87_9SAUR</name>
<reference evidence="4 5" key="2">
    <citation type="submission" date="2019-04" db="EMBL/GenBank/DDBJ databases">
        <title>The genome sequence of big-headed turtle.</title>
        <authorList>
            <person name="Gong S."/>
        </authorList>
    </citation>
    <scope>NUCLEOTIDE SEQUENCE [LARGE SCALE GENOMIC DNA]</scope>
    <source>
        <strain evidence="4">DO16091913</strain>
        <tissue evidence="4">Muscle</tissue>
    </source>
</reference>
<dbReference type="STRING" id="55544.A0A4D9DP87"/>
<keyword evidence="5" id="KW-1185">Reference proteome</keyword>
<dbReference type="SUPFAM" id="SSF49764">
    <property type="entry name" value="HSP20-like chaperones"/>
    <property type="match status" value="1"/>
</dbReference>
<reference evidence="4 5" key="1">
    <citation type="submission" date="2019-04" db="EMBL/GenBank/DDBJ databases">
        <title>Draft genome of the big-headed turtle Platysternon megacephalum.</title>
        <authorList>
            <person name="Gong S."/>
        </authorList>
    </citation>
    <scope>NUCLEOTIDE SEQUENCE [LARGE SCALE GENOMIC DNA]</scope>
    <source>
        <strain evidence="4">DO16091913</strain>
        <tissue evidence="4">Muscle</tissue>
    </source>
</reference>
<feature type="compositionally biased region" description="Basic and acidic residues" evidence="2">
    <location>
        <begin position="90"/>
        <end position="103"/>
    </location>
</feature>
<feature type="domain" description="CS" evidence="3">
    <location>
        <begin position="183"/>
        <end position="283"/>
    </location>
</feature>
<dbReference type="Pfam" id="PF14050">
    <property type="entry name" value="Nudc_N"/>
    <property type="match status" value="1"/>
</dbReference>
<feature type="region of interest" description="Disordered" evidence="2">
    <location>
        <begin position="90"/>
        <end position="180"/>
    </location>
</feature>
<accession>A0A4D9DP87</accession>
<comment type="caution">
    <text evidence="4">The sequence shown here is derived from an EMBL/GenBank/DDBJ whole genome shotgun (WGS) entry which is preliminary data.</text>
</comment>
<dbReference type="PROSITE" id="PS51203">
    <property type="entry name" value="CS"/>
    <property type="match status" value="1"/>
</dbReference>
<protein>
    <submittedName>
        <fullName evidence="4">RNA-binding protein Nova-2</fullName>
    </submittedName>
</protein>
<gene>
    <name evidence="4" type="ORF">DR999_PMT19092</name>
</gene>
<dbReference type="EMBL" id="QXTE01000360">
    <property type="protein sequence ID" value="TFJ98904.1"/>
    <property type="molecule type" value="Genomic_DNA"/>
</dbReference>
<dbReference type="OrthoDB" id="416217at2759"/>
<dbReference type="Pfam" id="PF04969">
    <property type="entry name" value="CS"/>
    <property type="match status" value="1"/>
</dbReference>
<dbReference type="AlphaFoldDB" id="A0A4D9DP87"/>
<dbReference type="GO" id="GO:0005737">
    <property type="term" value="C:cytoplasm"/>
    <property type="evidence" value="ECO:0007669"/>
    <property type="project" value="TreeGrafter"/>
</dbReference>
<dbReference type="Proteomes" id="UP000297703">
    <property type="component" value="Unassembled WGS sequence"/>
</dbReference>
<keyword evidence="1" id="KW-0597">Phosphoprotein</keyword>
<dbReference type="PANTHER" id="PTHR12356">
    <property type="entry name" value="NUCLEAR MOVEMENT PROTEIN NUDC"/>
    <property type="match status" value="1"/>
</dbReference>
<evidence type="ECO:0000313" key="5">
    <source>
        <dbReference type="Proteomes" id="UP000297703"/>
    </source>
</evidence>
<evidence type="ECO:0000256" key="1">
    <source>
        <dbReference type="ARBA" id="ARBA00022553"/>
    </source>
</evidence>
<feature type="compositionally biased region" description="Low complexity" evidence="2">
    <location>
        <begin position="128"/>
        <end position="158"/>
    </location>
</feature>
<dbReference type="Gene3D" id="2.60.40.790">
    <property type="match status" value="1"/>
</dbReference>
<dbReference type="InterPro" id="IPR008978">
    <property type="entry name" value="HSP20-like_chaperone"/>
</dbReference>
<evidence type="ECO:0000259" key="3">
    <source>
        <dbReference type="PROSITE" id="PS51203"/>
    </source>
</evidence>
<dbReference type="PANTHER" id="PTHR12356:SF19">
    <property type="entry name" value="NUDC DOMAIN-CONTAINING PROTEIN 3"/>
    <property type="match status" value="1"/>
</dbReference>
<dbReference type="InterPro" id="IPR007052">
    <property type="entry name" value="CS_dom"/>
</dbReference>